<proteinExistence type="predicted"/>
<dbReference type="EMBL" id="JAWDGP010001500">
    <property type="protein sequence ID" value="KAK3790900.1"/>
    <property type="molecule type" value="Genomic_DNA"/>
</dbReference>
<sequence length="230" mass="25607">MLFSLFRATVYITRHYLDPPTFLGRASARLAGADVYKWINYGRLQDQPTQSDVNQANVAQLCFGAGNDPRSIIAPLVKQADQCRHVNRNSIFEAKLELTQPLLDRMSPGDTTPWRSWRTFLSTLTATLLLCASGCHGNDQSANHLLLFDTLPDGISSHKAAPFDVRTNFSGAILSQCLSAIRPPAHARERENPRDEEELTLQPLCLPGADMTRDLESLPGLSQVEIWKSF</sequence>
<reference evidence="1" key="1">
    <citation type="journal article" date="2023" name="G3 (Bethesda)">
        <title>A reference genome for the long-term kleptoplast-retaining sea slug Elysia crispata morphotype clarki.</title>
        <authorList>
            <person name="Eastman K.E."/>
            <person name="Pendleton A.L."/>
            <person name="Shaikh M.A."/>
            <person name="Suttiyut T."/>
            <person name="Ogas R."/>
            <person name="Tomko P."/>
            <person name="Gavelis G."/>
            <person name="Widhalm J.R."/>
            <person name="Wisecaver J.H."/>
        </authorList>
    </citation>
    <scope>NUCLEOTIDE SEQUENCE</scope>
    <source>
        <strain evidence="1">ECLA1</strain>
    </source>
</reference>
<name>A0AAE1ANL8_9GAST</name>
<evidence type="ECO:0000313" key="1">
    <source>
        <dbReference type="EMBL" id="KAK3790900.1"/>
    </source>
</evidence>
<comment type="caution">
    <text evidence="1">The sequence shown here is derived from an EMBL/GenBank/DDBJ whole genome shotgun (WGS) entry which is preliminary data.</text>
</comment>
<dbReference type="Proteomes" id="UP001283361">
    <property type="component" value="Unassembled WGS sequence"/>
</dbReference>
<gene>
    <name evidence="1" type="ORF">RRG08_053224</name>
</gene>
<dbReference type="AlphaFoldDB" id="A0AAE1ANL8"/>
<protein>
    <submittedName>
        <fullName evidence="1">Uncharacterized protein</fullName>
    </submittedName>
</protein>
<evidence type="ECO:0000313" key="2">
    <source>
        <dbReference type="Proteomes" id="UP001283361"/>
    </source>
</evidence>
<organism evidence="1 2">
    <name type="scientific">Elysia crispata</name>
    <name type="common">lettuce slug</name>
    <dbReference type="NCBI Taxonomy" id="231223"/>
    <lineage>
        <taxon>Eukaryota</taxon>
        <taxon>Metazoa</taxon>
        <taxon>Spiralia</taxon>
        <taxon>Lophotrochozoa</taxon>
        <taxon>Mollusca</taxon>
        <taxon>Gastropoda</taxon>
        <taxon>Heterobranchia</taxon>
        <taxon>Euthyneura</taxon>
        <taxon>Panpulmonata</taxon>
        <taxon>Sacoglossa</taxon>
        <taxon>Placobranchoidea</taxon>
        <taxon>Plakobranchidae</taxon>
        <taxon>Elysia</taxon>
    </lineage>
</organism>
<accession>A0AAE1ANL8</accession>
<keyword evidence="2" id="KW-1185">Reference proteome</keyword>